<dbReference type="OrthoDB" id="9815246at2"/>
<feature type="transmembrane region" description="Helical" evidence="6">
    <location>
        <begin position="62"/>
        <end position="83"/>
    </location>
</feature>
<feature type="transmembrane region" description="Helical" evidence="6">
    <location>
        <begin position="241"/>
        <end position="258"/>
    </location>
</feature>
<gene>
    <name evidence="7" type="ORF">SAMN05216192_107184</name>
</gene>
<reference evidence="8" key="1">
    <citation type="submission" date="2016-10" db="EMBL/GenBank/DDBJ databases">
        <authorList>
            <person name="Varghese N."/>
            <person name="Submissions S."/>
        </authorList>
    </citation>
    <scope>NUCLEOTIDE SEQUENCE [LARGE SCALE GENOMIC DNA]</scope>
    <source>
        <strain evidence="8">CGMCC 1.11012</strain>
    </source>
</reference>
<sequence>MIRRIDACVSMNALRPLSPMWKSLYAALMFVLASTLHPVLQAGITVWMMVWCIVYARIPLRVYGLLSGTALLFCVLGMPALLLEFGHSAGGGPAGLVQLPVLPVYITAEGLQRAGYLLARVAACTSCFLFIIFTTPFYELLQVLRRLRMPQIVLELMLIMYRFLFILGDTAQGMLLARTLRGGKRGFRARLRETAEMAGALFAGTMRRYYGLSQGLTARGFTGEIMLPPYVPRQVPLKYSLQVYAGIVLLLLAQWWIVRH</sequence>
<feature type="transmembrane region" description="Helical" evidence="6">
    <location>
        <begin position="158"/>
        <end position="180"/>
    </location>
</feature>
<evidence type="ECO:0000256" key="2">
    <source>
        <dbReference type="ARBA" id="ARBA00022475"/>
    </source>
</evidence>
<evidence type="ECO:0000256" key="3">
    <source>
        <dbReference type="ARBA" id="ARBA00022692"/>
    </source>
</evidence>
<dbReference type="PANTHER" id="PTHR43723">
    <property type="entry name" value="COBALT TRANSPORT PROTEIN CBIQ"/>
    <property type="match status" value="1"/>
</dbReference>
<protein>
    <submittedName>
        <fullName evidence="7">Cobalt/nickel transport system permease protein</fullName>
    </submittedName>
</protein>
<dbReference type="Proteomes" id="UP000199050">
    <property type="component" value="Unassembled WGS sequence"/>
</dbReference>
<dbReference type="GO" id="GO:0006824">
    <property type="term" value="P:cobalt ion transport"/>
    <property type="evidence" value="ECO:0007669"/>
    <property type="project" value="InterPro"/>
</dbReference>
<dbReference type="InterPro" id="IPR003339">
    <property type="entry name" value="ABC/ECF_trnsptr_transmembrane"/>
</dbReference>
<dbReference type="NCBIfam" id="TIGR02454">
    <property type="entry name" value="ECF_T_CbiQ"/>
    <property type="match status" value="1"/>
</dbReference>
<feature type="transmembrane region" description="Helical" evidence="6">
    <location>
        <begin position="24"/>
        <end position="50"/>
    </location>
</feature>
<dbReference type="AlphaFoldDB" id="A0A1G8MSK3"/>
<dbReference type="EMBL" id="FNDX01000007">
    <property type="protein sequence ID" value="SDI70290.1"/>
    <property type="molecule type" value="Genomic_DNA"/>
</dbReference>
<name>A0A1G8MSK3_9BACL</name>
<dbReference type="GO" id="GO:0043190">
    <property type="term" value="C:ATP-binding cassette (ABC) transporter complex"/>
    <property type="evidence" value="ECO:0007669"/>
    <property type="project" value="InterPro"/>
</dbReference>
<evidence type="ECO:0000256" key="5">
    <source>
        <dbReference type="ARBA" id="ARBA00023136"/>
    </source>
</evidence>
<evidence type="ECO:0000313" key="7">
    <source>
        <dbReference type="EMBL" id="SDI70290.1"/>
    </source>
</evidence>
<keyword evidence="8" id="KW-1185">Reference proteome</keyword>
<feature type="transmembrane region" description="Helical" evidence="6">
    <location>
        <begin position="117"/>
        <end position="138"/>
    </location>
</feature>
<feature type="transmembrane region" description="Helical" evidence="6">
    <location>
        <begin position="89"/>
        <end position="108"/>
    </location>
</feature>
<dbReference type="Pfam" id="PF02361">
    <property type="entry name" value="CbiQ"/>
    <property type="match status" value="1"/>
</dbReference>
<comment type="subcellular location">
    <subcellularLocation>
        <location evidence="1">Cell membrane</location>
        <topology evidence="1">Multi-pass membrane protein</topology>
    </subcellularLocation>
</comment>
<dbReference type="InterPro" id="IPR052770">
    <property type="entry name" value="Cobalt_transport_CbiQ"/>
</dbReference>
<evidence type="ECO:0000256" key="6">
    <source>
        <dbReference type="SAM" id="Phobius"/>
    </source>
</evidence>
<organism evidence="7 8">
    <name type="scientific">Paenibacillus typhae</name>
    <dbReference type="NCBI Taxonomy" id="1174501"/>
    <lineage>
        <taxon>Bacteria</taxon>
        <taxon>Bacillati</taxon>
        <taxon>Bacillota</taxon>
        <taxon>Bacilli</taxon>
        <taxon>Bacillales</taxon>
        <taxon>Paenibacillaceae</taxon>
        <taxon>Paenibacillus</taxon>
    </lineage>
</organism>
<evidence type="ECO:0000313" key="8">
    <source>
        <dbReference type="Proteomes" id="UP000199050"/>
    </source>
</evidence>
<proteinExistence type="predicted"/>
<keyword evidence="3 6" id="KW-0812">Transmembrane</keyword>
<keyword evidence="4 6" id="KW-1133">Transmembrane helix</keyword>
<dbReference type="PANTHER" id="PTHR43723:SF1">
    <property type="entry name" value="COBALT TRANSPORT PROTEIN CBIQ"/>
    <property type="match status" value="1"/>
</dbReference>
<dbReference type="RefSeq" id="WP_090713817.1">
    <property type="nucleotide sequence ID" value="NZ_CBCSKY010000034.1"/>
</dbReference>
<dbReference type="STRING" id="1174501.SAMN05216192_107184"/>
<dbReference type="CDD" id="cd16914">
    <property type="entry name" value="EcfT"/>
    <property type="match status" value="1"/>
</dbReference>
<keyword evidence="2" id="KW-1003">Cell membrane</keyword>
<accession>A0A1G8MSK3</accession>
<evidence type="ECO:0000256" key="4">
    <source>
        <dbReference type="ARBA" id="ARBA00022989"/>
    </source>
</evidence>
<keyword evidence="5 6" id="KW-0472">Membrane</keyword>
<evidence type="ECO:0000256" key="1">
    <source>
        <dbReference type="ARBA" id="ARBA00004651"/>
    </source>
</evidence>
<dbReference type="InterPro" id="IPR012809">
    <property type="entry name" value="ECF_CbiQ"/>
</dbReference>